<dbReference type="Pfam" id="PF00246">
    <property type="entry name" value="Peptidase_M14"/>
    <property type="match status" value="1"/>
</dbReference>
<evidence type="ECO:0000256" key="5">
    <source>
        <dbReference type="ARBA" id="ARBA00022801"/>
    </source>
</evidence>
<evidence type="ECO:0000256" key="4">
    <source>
        <dbReference type="ARBA" id="ARBA00022723"/>
    </source>
</evidence>
<dbReference type="PROSITE" id="PS52035">
    <property type="entry name" value="PEPTIDASE_M14"/>
    <property type="match status" value="1"/>
</dbReference>
<dbReference type="AlphaFoldDB" id="A0AAN6UM03"/>
<feature type="compositionally biased region" description="Basic and acidic residues" evidence="9">
    <location>
        <begin position="183"/>
        <end position="195"/>
    </location>
</feature>
<keyword evidence="6" id="KW-0862">Zinc</keyword>
<dbReference type="Proteomes" id="UP001304895">
    <property type="component" value="Unassembled WGS sequence"/>
</dbReference>
<dbReference type="EMBL" id="MU853406">
    <property type="protein sequence ID" value="KAK4135214.1"/>
    <property type="molecule type" value="Genomic_DNA"/>
</dbReference>
<keyword evidence="12" id="KW-1185">Reference proteome</keyword>
<dbReference type="PROSITE" id="PS00132">
    <property type="entry name" value="CARBOXYPEPT_ZN_1"/>
    <property type="match status" value="1"/>
</dbReference>
<proteinExistence type="inferred from homology"/>
<keyword evidence="7" id="KW-0482">Metalloprotease</keyword>
<keyword evidence="3" id="KW-0645">Protease</keyword>
<protein>
    <submittedName>
        <fullName evidence="11">Zn-dependent exopeptidase</fullName>
    </submittedName>
</protein>
<comment type="caution">
    <text evidence="11">The sequence shown here is derived from an EMBL/GenBank/DDBJ whole genome shotgun (WGS) entry which is preliminary data.</text>
</comment>
<comment type="similarity">
    <text evidence="2 8">Belongs to the peptidase M14 family.</text>
</comment>
<evidence type="ECO:0000313" key="12">
    <source>
        <dbReference type="Proteomes" id="UP001304895"/>
    </source>
</evidence>
<gene>
    <name evidence="11" type="ORF">BT67DRAFT_268439</name>
</gene>
<evidence type="ECO:0000256" key="8">
    <source>
        <dbReference type="PROSITE-ProRule" id="PRU01379"/>
    </source>
</evidence>
<evidence type="ECO:0000256" key="2">
    <source>
        <dbReference type="ARBA" id="ARBA00005988"/>
    </source>
</evidence>
<evidence type="ECO:0000256" key="3">
    <source>
        <dbReference type="ARBA" id="ARBA00022670"/>
    </source>
</evidence>
<organism evidence="11 12">
    <name type="scientific">Trichocladium antarcticum</name>
    <dbReference type="NCBI Taxonomy" id="1450529"/>
    <lineage>
        <taxon>Eukaryota</taxon>
        <taxon>Fungi</taxon>
        <taxon>Dikarya</taxon>
        <taxon>Ascomycota</taxon>
        <taxon>Pezizomycotina</taxon>
        <taxon>Sordariomycetes</taxon>
        <taxon>Sordariomycetidae</taxon>
        <taxon>Sordariales</taxon>
        <taxon>Chaetomiaceae</taxon>
        <taxon>Trichocladium</taxon>
    </lineage>
</organism>
<dbReference type="SUPFAM" id="SSF53187">
    <property type="entry name" value="Zn-dependent exopeptidases"/>
    <property type="match status" value="1"/>
</dbReference>
<evidence type="ECO:0000256" key="7">
    <source>
        <dbReference type="ARBA" id="ARBA00023049"/>
    </source>
</evidence>
<dbReference type="Gene3D" id="3.40.630.10">
    <property type="entry name" value="Zn peptidases"/>
    <property type="match status" value="1"/>
</dbReference>
<reference evidence="11" key="2">
    <citation type="submission" date="2023-05" db="EMBL/GenBank/DDBJ databases">
        <authorList>
            <consortium name="Lawrence Berkeley National Laboratory"/>
            <person name="Steindorff A."/>
            <person name="Hensen N."/>
            <person name="Bonometti L."/>
            <person name="Westerberg I."/>
            <person name="Brannstrom I.O."/>
            <person name="Guillou S."/>
            <person name="Cros-Aarteil S."/>
            <person name="Calhoun S."/>
            <person name="Haridas S."/>
            <person name="Kuo A."/>
            <person name="Mondo S."/>
            <person name="Pangilinan J."/>
            <person name="Riley R."/>
            <person name="Labutti K."/>
            <person name="Andreopoulos B."/>
            <person name="Lipzen A."/>
            <person name="Chen C."/>
            <person name="Yanf M."/>
            <person name="Daum C."/>
            <person name="Ng V."/>
            <person name="Clum A."/>
            <person name="Ohm R."/>
            <person name="Martin F."/>
            <person name="Silar P."/>
            <person name="Natvig D."/>
            <person name="Lalanne C."/>
            <person name="Gautier V."/>
            <person name="Ament-Velasquez S.L."/>
            <person name="Kruys A."/>
            <person name="Hutchinson M.I."/>
            <person name="Powell A.J."/>
            <person name="Barry K."/>
            <person name="Miller A.N."/>
            <person name="Grigoriev I.V."/>
            <person name="Debuchy R."/>
            <person name="Gladieux P."/>
            <person name="Thoren M.H."/>
            <person name="Johannesson H."/>
        </authorList>
    </citation>
    <scope>NUCLEOTIDE SEQUENCE</scope>
    <source>
        <strain evidence="11">CBS 123565</strain>
    </source>
</reference>
<keyword evidence="4" id="KW-0479">Metal-binding</keyword>
<dbReference type="GO" id="GO:0008270">
    <property type="term" value="F:zinc ion binding"/>
    <property type="evidence" value="ECO:0007669"/>
    <property type="project" value="InterPro"/>
</dbReference>
<reference evidence="11" key="1">
    <citation type="journal article" date="2023" name="Mol. Phylogenet. Evol.">
        <title>Genome-scale phylogeny and comparative genomics of the fungal order Sordariales.</title>
        <authorList>
            <person name="Hensen N."/>
            <person name="Bonometti L."/>
            <person name="Westerberg I."/>
            <person name="Brannstrom I.O."/>
            <person name="Guillou S."/>
            <person name="Cros-Aarteil S."/>
            <person name="Calhoun S."/>
            <person name="Haridas S."/>
            <person name="Kuo A."/>
            <person name="Mondo S."/>
            <person name="Pangilinan J."/>
            <person name="Riley R."/>
            <person name="LaButti K."/>
            <person name="Andreopoulos B."/>
            <person name="Lipzen A."/>
            <person name="Chen C."/>
            <person name="Yan M."/>
            <person name="Daum C."/>
            <person name="Ng V."/>
            <person name="Clum A."/>
            <person name="Steindorff A."/>
            <person name="Ohm R.A."/>
            <person name="Martin F."/>
            <person name="Silar P."/>
            <person name="Natvig D.O."/>
            <person name="Lalanne C."/>
            <person name="Gautier V."/>
            <person name="Ament-Velasquez S.L."/>
            <person name="Kruys A."/>
            <person name="Hutchinson M.I."/>
            <person name="Powell A.J."/>
            <person name="Barry K."/>
            <person name="Miller A.N."/>
            <person name="Grigoriev I.V."/>
            <person name="Debuchy R."/>
            <person name="Gladieux P."/>
            <person name="Hiltunen Thoren M."/>
            <person name="Johannesson H."/>
        </authorList>
    </citation>
    <scope>NUCLEOTIDE SEQUENCE</scope>
    <source>
        <strain evidence="11">CBS 123565</strain>
    </source>
</reference>
<accession>A0AAN6UM03</accession>
<evidence type="ECO:0000256" key="6">
    <source>
        <dbReference type="ARBA" id="ARBA00022833"/>
    </source>
</evidence>
<dbReference type="InterPro" id="IPR057246">
    <property type="entry name" value="CARBOXYPEPT_ZN_1"/>
</dbReference>
<dbReference type="PANTHER" id="PTHR11705:SF143">
    <property type="entry name" value="SLL0236 PROTEIN"/>
    <property type="match status" value="1"/>
</dbReference>
<evidence type="ECO:0000259" key="10">
    <source>
        <dbReference type="PROSITE" id="PS52035"/>
    </source>
</evidence>
<evidence type="ECO:0000256" key="1">
    <source>
        <dbReference type="ARBA" id="ARBA00001947"/>
    </source>
</evidence>
<dbReference type="InterPro" id="IPR000834">
    <property type="entry name" value="Peptidase_M14"/>
</dbReference>
<dbReference type="GO" id="GO:0006508">
    <property type="term" value="P:proteolysis"/>
    <property type="evidence" value="ECO:0007669"/>
    <property type="project" value="UniProtKB-KW"/>
</dbReference>
<comment type="cofactor">
    <cofactor evidence="1">
        <name>Zn(2+)</name>
        <dbReference type="ChEBI" id="CHEBI:29105"/>
    </cofactor>
</comment>
<name>A0AAN6UM03_9PEZI</name>
<keyword evidence="5" id="KW-0378">Hydrolase</keyword>
<feature type="region of interest" description="Disordered" evidence="9">
    <location>
        <begin position="172"/>
        <end position="209"/>
    </location>
</feature>
<evidence type="ECO:0000313" key="11">
    <source>
        <dbReference type="EMBL" id="KAK4135214.1"/>
    </source>
</evidence>
<evidence type="ECO:0000256" key="9">
    <source>
        <dbReference type="SAM" id="MobiDB-lite"/>
    </source>
</evidence>
<dbReference type="GO" id="GO:0004181">
    <property type="term" value="F:metallocarboxypeptidase activity"/>
    <property type="evidence" value="ECO:0007669"/>
    <property type="project" value="InterPro"/>
</dbReference>
<dbReference type="PANTHER" id="PTHR11705">
    <property type="entry name" value="PROTEASE FAMILY M14 CARBOXYPEPTIDASE A,B"/>
    <property type="match status" value="1"/>
</dbReference>
<sequence length="224" mass="25487">MIPSLRNSSRTRRVSKHSQPFYIRVTGELTERAVTEIYKDWFKSYHAEAYHSRFLIRLRNVHQRHSGIFAAGSSSETRSIQGIHMWGKSGPGVNPAIVFHGTAHAREWISTMVTEYIAYQLLTRYGRDQGISDALDKHDFYILPIVNPDGMYSYLVTSPSQTNTGHRVCLLPDQGPQLAQKPTDPRPRGLHRDRPQSQLECPLEPDGRQLAADLQRRLPGRGTI</sequence>
<feature type="domain" description="Peptidase M14" evidence="10">
    <location>
        <begin position="44"/>
        <end position="224"/>
    </location>
</feature>
<comment type="caution">
    <text evidence="8">Lacks conserved residue(s) required for the propagation of feature annotation.</text>
</comment>